<comment type="subcellular location">
    <subcellularLocation>
        <location evidence="3">Cytoplasm</location>
        <location evidence="3">Cytosol</location>
    </subcellularLocation>
    <subcellularLocation>
        <location evidence="2">Endoplasmic reticulum</location>
    </subcellularLocation>
    <subcellularLocation>
        <location evidence="4">Golgi apparatus</location>
    </subcellularLocation>
    <subcellularLocation>
        <location evidence="1">Mitochondrion</location>
    </subcellularLocation>
</comment>
<evidence type="ECO:0000256" key="2">
    <source>
        <dbReference type="ARBA" id="ARBA00004240"/>
    </source>
</evidence>
<evidence type="ECO:0000256" key="10">
    <source>
        <dbReference type="ARBA" id="ARBA00023034"/>
    </source>
</evidence>
<dbReference type="GO" id="GO:0005525">
    <property type="term" value="F:GTP binding"/>
    <property type="evidence" value="ECO:0007669"/>
    <property type="project" value="UniProtKB-KW"/>
</dbReference>
<comment type="caution">
    <text evidence="19">The sequence shown here is derived from an EMBL/GenBank/DDBJ whole genome shotgun (WGS) entry which is preliminary data.</text>
</comment>
<dbReference type="SUPFAM" id="SSF52540">
    <property type="entry name" value="P-loop containing nucleoside triphosphate hydrolases"/>
    <property type="match status" value="1"/>
</dbReference>
<dbReference type="Gene3D" id="3.40.50.300">
    <property type="entry name" value="P-loop containing nucleotide triphosphate hydrolases"/>
    <property type="match status" value="1"/>
</dbReference>
<evidence type="ECO:0000256" key="4">
    <source>
        <dbReference type="ARBA" id="ARBA00004555"/>
    </source>
</evidence>
<evidence type="ECO:0000256" key="14">
    <source>
        <dbReference type="ARBA" id="ARBA00073539"/>
    </source>
</evidence>
<keyword evidence="17" id="KW-0472">Membrane</keyword>
<evidence type="ECO:0000256" key="17">
    <source>
        <dbReference type="SAM" id="Phobius"/>
    </source>
</evidence>
<evidence type="ECO:0000256" key="1">
    <source>
        <dbReference type="ARBA" id="ARBA00004173"/>
    </source>
</evidence>
<dbReference type="GO" id="GO:0005783">
    <property type="term" value="C:endoplasmic reticulum"/>
    <property type="evidence" value="ECO:0007669"/>
    <property type="project" value="UniProtKB-SubCell"/>
</dbReference>
<keyword evidence="7" id="KW-0677">Repeat</keyword>
<dbReference type="CDD" id="cd01852">
    <property type="entry name" value="AIG1"/>
    <property type="match status" value="1"/>
</dbReference>
<dbReference type="Proteomes" id="UP000677803">
    <property type="component" value="Unassembled WGS sequence"/>
</dbReference>
<gene>
    <name evidence="19" type="ORF">MMEN_LOCUS8623</name>
</gene>
<evidence type="ECO:0000256" key="7">
    <source>
        <dbReference type="ARBA" id="ARBA00022737"/>
    </source>
</evidence>
<evidence type="ECO:0000256" key="5">
    <source>
        <dbReference type="ARBA" id="ARBA00008535"/>
    </source>
</evidence>
<evidence type="ECO:0000256" key="9">
    <source>
        <dbReference type="ARBA" id="ARBA00022824"/>
    </source>
</evidence>
<name>A0A8S4AXL0_9TELE</name>
<dbReference type="GO" id="GO:0005829">
    <property type="term" value="C:cytosol"/>
    <property type="evidence" value="ECO:0007669"/>
    <property type="project" value="UniProtKB-SubCell"/>
</dbReference>
<keyword evidence="20" id="KW-1185">Reference proteome</keyword>
<dbReference type="PANTHER" id="PTHR10903:SF190">
    <property type="entry name" value="GTPASE IMAP FAMILY MEMBER 4-LIKE"/>
    <property type="match status" value="1"/>
</dbReference>
<dbReference type="InterPro" id="IPR006703">
    <property type="entry name" value="G_AIG1"/>
</dbReference>
<evidence type="ECO:0000256" key="16">
    <source>
        <dbReference type="SAM" id="MobiDB-lite"/>
    </source>
</evidence>
<keyword evidence="10" id="KW-0333">Golgi apparatus</keyword>
<feature type="domain" description="AIG1-type G" evidence="18">
    <location>
        <begin position="21"/>
        <end position="221"/>
    </location>
</feature>
<evidence type="ECO:0000256" key="3">
    <source>
        <dbReference type="ARBA" id="ARBA00004514"/>
    </source>
</evidence>
<dbReference type="Pfam" id="PF04548">
    <property type="entry name" value="AIG1"/>
    <property type="match status" value="1"/>
</dbReference>
<feature type="compositionally biased region" description="Basic and acidic residues" evidence="16">
    <location>
        <begin position="8"/>
        <end position="21"/>
    </location>
</feature>
<reference evidence="19" key="1">
    <citation type="submission" date="2021-05" db="EMBL/GenBank/DDBJ databases">
        <authorList>
            <person name="Tigano A."/>
        </authorList>
    </citation>
    <scope>NUCLEOTIDE SEQUENCE</scope>
</reference>
<keyword evidence="17" id="KW-0812">Transmembrane</keyword>
<keyword evidence="17" id="KW-1133">Transmembrane helix</keyword>
<keyword evidence="6" id="KW-0963">Cytoplasm</keyword>
<dbReference type="GO" id="GO:0005739">
    <property type="term" value="C:mitochondrion"/>
    <property type="evidence" value="ECO:0007669"/>
    <property type="project" value="UniProtKB-SubCell"/>
</dbReference>
<dbReference type="GO" id="GO:0005794">
    <property type="term" value="C:Golgi apparatus"/>
    <property type="evidence" value="ECO:0007669"/>
    <property type="project" value="UniProtKB-SubCell"/>
</dbReference>
<organism evidence="19 20">
    <name type="scientific">Menidia menidia</name>
    <name type="common">Atlantic silverside</name>
    <dbReference type="NCBI Taxonomy" id="238744"/>
    <lineage>
        <taxon>Eukaryota</taxon>
        <taxon>Metazoa</taxon>
        <taxon>Chordata</taxon>
        <taxon>Craniata</taxon>
        <taxon>Vertebrata</taxon>
        <taxon>Euteleostomi</taxon>
        <taxon>Actinopterygii</taxon>
        <taxon>Neopterygii</taxon>
        <taxon>Teleostei</taxon>
        <taxon>Neoteleostei</taxon>
        <taxon>Acanthomorphata</taxon>
        <taxon>Ovalentaria</taxon>
        <taxon>Atherinomorphae</taxon>
        <taxon>Atheriniformes</taxon>
        <taxon>Atherinopsidae</taxon>
        <taxon>Menidiinae</taxon>
        <taxon>Menidia</taxon>
    </lineage>
</organism>
<keyword evidence="8" id="KW-0547">Nucleotide-binding</keyword>
<evidence type="ECO:0000313" key="20">
    <source>
        <dbReference type="Proteomes" id="UP000677803"/>
    </source>
</evidence>
<dbReference type="FunFam" id="3.40.50.300:FF:000536">
    <property type="entry name" value="GTPase IMAP family member 8"/>
    <property type="match status" value="1"/>
</dbReference>
<dbReference type="EMBL" id="CAJRST010008890">
    <property type="protein sequence ID" value="CAG5897577.1"/>
    <property type="molecule type" value="Genomic_DNA"/>
</dbReference>
<keyword evidence="9" id="KW-0256">Endoplasmic reticulum</keyword>
<evidence type="ECO:0000256" key="11">
    <source>
        <dbReference type="ARBA" id="ARBA00023128"/>
    </source>
</evidence>
<dbReference type="PANTHER" id="PTHR10903">
    <property type="entry name" value="GTPASE, IMAP FAMILY MEMBER-RELATED"/>
    <property type="match status" value="1"/>
</dbReference>
<comment type="function">
    <text evidence="13">Exerts an anti-apoptotic effect in the immune system and is involved in responses to infections.</text>
</comment>
<accession>A0A8S4AXL0</accession>
<evidence type="ECO:0000259" key="18">
    <source>
        <dbReference type="PROSITE" id="PS51720"/>
    </source>
</evidence>
<dbReference type="AlphaFoldDB" id="A0A8S4AXL0"/>
<sequence length="350" mass="39699">MSGSDTNQDIKPDAGQEEKGKKPLRIMLIGKSGAGKSSSGNTILNSTVFKSDLKLKRVTVHCDKEDGMVEDTPVTVIDTPGLFEKDRNKEEIVREILKRVKLQEPGPHAFVFVIPLGRMTQEDQDTNTLIESKFGPRVWDYTIVLFTHGDRLEGKTINDVISESDDNLRNFIRKCSGGFHVFNNKNPEDGTQVTSLIEKIQTLVSLNGGGHYHSKLYPEEEREIREIQENILAERSGIISSMEENLKQGCKEEDLTMKTKKLWRDEEENARKAAENEIRKAKVLRVILPFTLVGVLIGWALGVSTIFLLAVVCILVTVFLMKFKHGQRILSWFSRENQQQQVLFHNFSDK</sequence>
<evidence type="ECO:0000256" key="12">
    <source>
        <dbReference type="ARBA" id="ARBA00023134"/>
    </source>
</evidence>
<dbReference type="InterPro" id="IPR045058">
    <property type="entry name" value="GIMA/IAN/Toc"/>
</dbReference>
<keyword evidence="12" id="KW-0342">GTP-binding</keyword>
<evidence type="ECO:0000256" key="15">
    <source>
        <dbReference type="ARBA" id="ARBA00077278"/>
    </source>
</evidence>
<evidence type="ECO:0000313" key="19">
    <source>
        <dbReference type="EMBL" id="CAG5897577.1"/>
    </source>
</evidence>
<feature type="transmembrane region" description="Helical" evidence="17">
    <location>
        <begin position="287"/>
        <end position="320"/>
    </location>
</feature>
<dbReference type="InterPro" id="IPR027417">
    <property type="entry name" value="P-loop_NTPase"/>
</dbReference>
<evidence type="ECO:0000256" key="6">
    <source>
        <dbReference type="ARBA" id="ARBA00022490"/>
    </source>
</evidence>
<protein>
    <recommendedName>
        <fullName evidence="14">GTPase IMAP family member 8</fullName>
    </recommendedName>
    <alternativeName>
        <fullName evidence="15">Immune-associated nucleotide-binding protein 9</fullName>
    </alternativeName>
</protein>
<keyword evidence="11" id="KW-0496">Mitochondrion</keyword>
<proteinExistence type="inferred from homology"/>
<feature type="region of interest" description="Disordered" evidence="16">
    <location>
        <begin position="1"/>
        <end position="23"/>
    </location>
</feature>
<evidence type="ECO:0000256" key="13">
    <source>
        <dbReference type="ARBA" id="ARBA00056809"/>
    </source>
</evidence>
<comment type="similarity">
    <text evidence="5">Belongs to the TRAFAC class TrmE-Era-EngA-EngB-Septin-like GTPase superfamily. AIG1/Toc34/Toc159-like paraseptin GTPase family. IAN subfamily.</text>
</comment>
<evidence type="ECO:0000256" key="8">
    <source>
        <dbReference type="ARBA" id="ARBA00022741"/>
    </source>
</evidence>
<dbReference type="PROSITE" id="PS51720">
    <property type="entry name" value="G_AIG1"/>
    <property type="match status" value="1"/>
</dbReference>
<dbReference type="OrthoDB" id="8954335at2759"/>